<keyword evidence="5 8" id="KW-0808">Transferase</keyword>
<feature type="binding site" evidence="8">
    <location>
        <position position="166"/>
    </location>
    <ligand>
        <name>phosphoenolpyruvate</name>
        <dbReference type="ChEBI" id="CHEBI:58702"/>
    </ligand>
</feature>
<comment type="function">
    <text evidence="8">Catalyzes the transfer of the enolpyruvyl moiety of phosphoenolpyruvate (PEP) to the 5-hydroxyl of shikimate-3-phosphate (S3P) to produce enolpyruvyl shikimate-3-phosphate and inorganic phosphate.</text>
</comment>
<evidence type="ECO:0000256" key="7">
    <source>
        <dbReference type="ARBA" id="ARBA00044633"/>
    </source>
</evidence>
<dbReference type="GO" id="GO:0009073">
    <property type="term" value="P:aromatic amino acid family biosynthetic process"/>
    <property type="evidence" value="ECO:0007669"/>
    <property type="project" value="UniProtKB-KW"/>
</dbReference>
<sequence length="430" mass="44871">MPSDRLEGHRCGPLKGVAEVPGDKSISHRALIFGGLAAGTTNIEGLLEGDDVLHTAAAVRAFGAEVERLGDGHWRVTSRSEWRSPDAPIDCGNSGTGARLLMGAAAGWPIRATFTGDASLSGRPMERVLGPLRQMGARTEGSTLPVTVHGGTLTGISYDNVKSSAQVKTAILLAGLRAVGDVEVHEALPSRDHTENMLRAFGVDVEQEGGTVRLGRHRDMVATDVIVPRDPSSAAFPIVAALLVPGSEVELPNILINPLRTGLITTLKEMGGDIEYRNVRSSGGEQVADIIVRASTLTGVEVPAERAPSMIDEYPILAIAAACAGGTTIMTGLEELRVKESDRLSAVAEGLGACGVEYQEGKDSLTVRGAGGPPAGGGEVAAHHDHRIAMSFLVLGLVAERPVAVDSAGMIATSFPTFLPLMRNLGADIR</sequence>
<dbReference type="InterPro" id="IPR023193">
    <property type="entry name" value="EPSP_synthase_CS"/>
</dbReference>
<dbReference type="GO" id="GO:0009423">
    <property type="term" value="P:chorismate biosynthetic process"/>
    <property type="evidence" value="ECO:0007669"/>
    <property type="project" value="UniProtKB-UniRule"/>
</dbReference>
<gene>
    <name evidence="8 10" type="primary">aroA</name>
    <name evidence="10" type="ORF">G7077_04715</name>
</gene>
<dbReference type="NCBIfam" id="TIGR01356">
    <property type="entry name" value="aroA"/>
    <property type="match status" value="1"/>
</dbReference>
<dbReference type="PANTHER" id="PTHR21090">
    <property type="entry name" value="AROM/DEHYDROQUINATE SYNTHASE"/>
    <property type="match status" value="1"/>
</dbReference>
<comment type="similarity">
    <text evidence="2 8">Belongs to the EPSP synthase family.</text>
</comment>
<comment type="catalytic activity">
    <reaction evidence="7">
        <text>3-phosphoshikimate + phosphoenolpyruvate = 5-O-(1-carboxyvinyl)-3-phosphoshikimate + phosphate</text>
        <dbReference type="Rhea" id="RHEA:21256"/>
        <dbReference type="ChEBI" id="CHEBI:43474"/>
        <dbReference type="ChEBI" id="CHEBI:57701"/>
        <dbReference type="ChEBI" id="CHEBI:58702"/>
        <dbReference type="ChEBI" id="CHEBI:145989"/>
        <dbReference type="EC" id="2.5.1.19"/>
    </reaction>
    <physiologicalReaction direction="left-to-right" evidence="7">
        <dbReference type="Rhea" id="RHEA:21257"/>
    </physiologicalReaction>
</comment>
<organism evidence="10 11">
    <name type="scientific">Sphingomonas piscis</name>
    <dbReference type="NCBI Taxonomy" id="2714943"/>
    <lineage>
        <taxon>Bacteria</taxon>
        <taxon>Pseudomonadati</taxon>
        <taxon>Pseudomonadota</taxon>
        <taxon>Alphaproteobacteria</taxon>
        <taxon>Sphingomonadales</taxon>
        <taxon>Sphingomonadaceae</taxon>
        <taxon>Sphingomonas</taxon>
    </lineage>
</organism>
<evidence type="ECO:0000256" key="4">
    <source>
        <dbReference type="ARBA" id="ARBA00022605"/>
    </source>
</evidence>
<keyword evidence="3 8" id="KW-0963">Cytoplasm</keyword>
<feature type="binding site" evidence="8">
    <location>
        <position position="166"/>
    </location>
    <ligand>
        <name>3-phosphoshikimate</name>
        <dbReference type="ChEBI" id="CHEBI:145989"/>
    </ligand>
</feature>
<dbReference type="GO" id="GO:0003866">
    <property type="term" value="F:3-phosphoshikimate 1-carboxyvinyltransferase activity"/>
    <property type="evidence" value="ECO:0007669"/>
    <property type="project" value="UniProtKB-UniRule"/>
</dbReference>
<comment type="subunit">
    <text evidence="8">Monomer.</text>
</comment>
<comment type="pathway">
    <text evidence="1 8">Metabolic intermediate biosynthesis; chorismate biosynthesis; chorismate from D-erythrose 4-phosphate and phosphoenolpyruvate: step 6/7.</text>
</comment>
<evidence type="ECO:0000313" key="10">
    <source>
        <dbReference type="EMBL" id="QIK79944.1"/>
    </source>
</evidence>
<dbReference type="SUPFAM" id="SSF55205">
    <property type="entry name" value="EPT/RTPC-like"/>
    <property type="match status" value="1"/>
</dbReference>
<dbReference type="UniPathway" id="UPA00053">
    <property type="reaction ID" value="UER00089"/>
</dbReference>
<dbReference type="KEGG" id="spii:G7077_04715"/>
<name>A0A6G7YT87_9SPHN</name>
<dbReference type="InterPro" id="IPR006264">
    <property type="entry name" value="EPSP_synthase"/>
</dbReference>
<dbReference type="Proteomes" id="UP000503222">
    <property type="component" value="Chromosome"/>
</dbReference>
<dbReference type="InterPro" id="IPR013792">
    <property type="entry name" value="RNA3'P_cycl/enolpyr_Trfase_a/b"/>
</dbReference>
<feature type="binding site" evidence="8">
    <location>
        <position position="24"/>
    </location>
    <ligand>
        <name>3-phosphoshikimate</name>
        <dbReference type="ChEBI" id="CHEBI:145989"/>
    </ligand>
</feature>
<feature type="binding site" evidence="8">
    <location>
        <position position="123"/>
    </location>
    <ligand>
        <name>phosphoenolpyruvate</name>
        <dbReference type="ChEBI" id="CHEBI:58702"/>
    </ligand>
</feature>
<evidence type="ECO:0000313" key="11">
    <source>
        <dbReference type="Proteomes" id="UP000503222"/>
    </source>
</evidence>
<dbReference type="PIRSF" id="PIRSF000505">
    <property type="entry name" value="EPSPS"/>
    <property type="match status" value="1"/>
</dbReference>
<dbReference type="PROSITE" id="PS00885">
    <property type="entry name" value="EPSP_SYNTHASE_2"/>
    <property type="match status" value="1"/>
</dbReference>
<dbReference type="HAMAP" id="MF_00210">
    <property type="entry name" value="EPSP_synth"/>
    <property type="match status" value="1"/>
</dbReference>
<dbReference type="InterPro" id="IPR036968">
    <property type="entry name" value="Enolpyruvate_Tfrase_sf"/>
</dbReference>
<dbReference type="CDD" id="cd01556">
    <property type="entry name" value="EPSP_synthase"/>
    <property type="match status" value="1"/>
</dbReference>
<accession>A0A6G7YT87</accession>
<feature type="binding site" evidence="8">
    <location>
        <position position="343"/>
    </location>
    <ligand>
        <name>phosphoenolpyruvate</name>
        <dbReference type="ChEBI" id="CHEBI:58702"/>
    </ligand>
</feature>
<dbReference type="AlphaFoldDB" id="A0A6G7YT87"/>
<feature type="binding site" evidence="8">
    <location>
        <position position="24"/>
    </location>
    <ligand>
        <name>phosphoenolpyruvate</name>
        <dbReference type="ChEBI" id="CHEBI:58702"/>
    </ligand>
</feature>
<dbReference type="PROSITE" id="PS00104">
    <property type="entry name" value="EPSP_SYNTHASE_1"/>
    <property type="match status" value="1"/>
</dbReference>
<feature type="binding site" evidence="8">
    <location>
        <position position="339"/>
    </location>
    <ligand>
        <name>3-phosphoshikimate</name>
        <dbReference type="ChEBI" id="CHEBI:145989"/>
    </ligand>
</feature>
<dbReference type="Gene3D" id="3.65.10.10">
    <property type="entry name" value="Enolpyruvate transferase domain"/>
    <property type="match status" value="2"/>
</dbReference>
<feature type="binding site" evidence="8">
    <location>
        <position position="95"/>
    </location>
    <ligand>
        <name>phosphoenolpyruvate</name>
        <dbReference type="ChEBI" id="CHEBI:58702"/>
    </ligand>
</feature>
<feature type="binding site" evidence="8">
    <location>
        <position position="164"/>
    </location>
    <ligand>
        <name>3-phosphoshikimate</name>
        <dbReference type="ChEBI" id="CHEBI:145989"/>
    </ligand>
</feature>
<feature type="domain" description="Enolpyruvate transferase" evidence="9">
    <location>
        <begin position="12"/>
        <end position="419"/>
    </location>
</feature>
<keyword evidence="11" id="KW-1185">Reference proteome</keyword>
<evidence type="ECO:0000256" key="3">
    <source>
        <dbReference type="ARBA" id="ARBA00022490"/>
    </source>
</evidence>
<dbReference type="GO" id="GO:0008652">
    <property type="term" value="P:amino acid biosynthetic process"/>
    <property type="evidence" value="ECO:0007669"/>
    <property type="project" value="UniProtKB-KW"/>
</dbReference>
<proteinExistence type="inferred from homology"/>
<feature type="binding site" evidence="8">
    <location>
        <position position="25"/>
    </location>
    <ligand>
        <name>3-phosphoshikimate</name>
        <dbReference type="ChEBI" id="CHEBI:145989"/>
    </ligand>
</feature>
<dbReference type="EMBL" id="CP049869">
    <property type="protein sequence ID" value="QIK79944.1"/>
    <property type="molecule type" value="Genomic_DNA"/>
</dbReference>
<evidence type="ECO:0000256" key="6">
    <source>
        <dbReference type="ARBA" id="ARBA00023141"/>
    </source>
</evidence>
<evidence type="ECO:0000256" key="1">
    <source>
        <dbReference type="ARBA" id="ARBA00004811"/>
    </source>
</evidence>
<reference evidence="10 11" key="1">
    <citation type="submission" date="2020-03" db="EMBL/GenBank/DDBJ databases">
        <title>Sphingomonas sp. nov., isolated from fish.</title>
        <authorList>
            <person name="Hyun D.-W."/>
            <person name="Bae J.-W."/>
        </authorList>
    </citation>
    <scope>NUCLEOTIDE SEQUENCE [LARGE SCALE GENOMIC DNA]</scope>
    <source>
        <strain evidence="10 11">HDW15B</strain>
    </source>
</reference>
<comment type="caution">
    <text evidence="8">Lacks conserved residue(s) required for the propagation of feature annotation.</text>
</comment>
<dbReference type="FunFam" id="3.65.10.10:FF:000005">
    <property type="entry name" value="3-phosphoshikimate 1-carboxyvinyltransferase"/>
    <property type="match status" value="1"/>
</dbReference>
<evidence type="ECO:0000256" key="2">
    <source>
        <dbReference type="ARBA" id="ARBA00009948"/>
    </source>
</evidence>
<keyword evidence="6 8" id="KW-0057">Aromatic amino acid biosynthesis</keyword>
<dbReference type="InterPro" id="IPR001986">
    <property type="entry name" value="Enolpyruvate_Tfrase_dom"/>
</dbReference>
<feature type="binding site" evidence="8">
    <location>
        <position position="29"/>
    </location>
    <ligand>
        <name>3-phosphoshikimate</name>
        <dbReference type="ChEBI" id="CHEBI:145989"/>
    </ligand>
</feature>
<protein>
    <recommendedName>
        <fullName evidence="8">3-phosphoshikimate 1-carboxyvinyltransferase</fullName>
        <ecNumber evidence="8">2.5.1.19</ecNumber>
    </recommendedName>
    <alternativeName>
        <fullName evidence="8">5-enolpyruvylshikimate-3-phosphate synthase</fullName>
        <shortName evidence="8">EPSP synthase</shortName>
        <shortName evidence="8">EPSPS</shortName>
    </alternativeName>
</protein>
<feature type="binding site" evidence="8">
    <location>
        <position position="312"/>
    </location>
    <ligand>
        <name>3-phosphoshikimate</name>
        <dbReference type="ChEBI" id="CHEBI:145989"/>
    </ligand>
</feature>
<evidence type="ECO:0000256" key="8">
    <source>
        <dbReference type="HAMAP-Rule" id="MF_00210"/>
    </source>
</evidence>
<evidence type="ECO:0000259" key="9">
    <source>
        <dbReference type="Pfam" id="PF00275"/>
    </source>
</evidence>
<dbReference type="EC" id="2.5.1.19" evidence="8"/>
<comment type="subcellular location">
    <subcellularLocation>
        <location evidence="8">Cytoplasm</location>
    </subcellularLocation>
</comment>
<dbReference type="GO" id="GO:0005737">
    <property type="term" value="C:cytoplasm"/>
    <property type="evidence" value="ECO:0007669"/>
    <property type="project" value="UniProtKB-SubCell"/>
</dbReference>
<dbReference type="Pfam" id="PF00275">
    <property type="entry name" value="EPSP_synthase"/>
    <property type="match status" value="1"/>
</dbReference>
<keyword evidence="4 8" id="KW-0028">Amino-acid biosynthesis</keyword>
<dbReference type="PANTHER" id="PTHR21090:SF5">
    <property type="entry name" value="PENTAFUNCTIONAL AROM POLYPEPTIDE"/>
    <property type="match status" value="1"/>
</dbReference>
<feature type="active site" description="Proton acceptor" evidence="8">
    <location>
        <position position="312"/>
    </location>
</feature>
<evidence type="ECO:0000256" key="5">
    <source>
        <dbReference type="ARBA" id="ARBA00022679"/>
    </source>
</evidence>
<feature type="binding site" evidence="8">
    <location>
        <position position="387"/>
    </location>
    <ligand>
        <name>phosphoenolpyruvate</name>
        <dbReference type="ChEBI" id="CHEBI:58702"/>
    </ligand>
</feature>